<dbReference type="PANTHER" id="PTHR42085:SF1">
    <property type="entry name" value="F-BOX DOMAIN-CONTAINING PROTEIN"/>
    <property type="match status" value="1"/>
</dbReference>
<reference evidence="1 2" key="1">
    <citation type="journal article" date="2023" name="G3 (Bethesda)">
        <title>A chromosome-level genome assembly of Zasmidium syzygii isolated from banana leaves.</title>
        <authorList>
            <person name="van Westerhoven A.C."/>
            <person name="Mehrabi R."/>
            <person name="Talebi R."/>
            <person name="Steentjes M.B.F."/>
            <person name="Corcolon B."/>
            <person name="Chong P.A."/>
            <person name="Kema G.H.J."/>
            <person name="Seidl M.F."/>
        </authorList>
    </citation>
    <scope>NUCLEOTIDE SEQUENCE [LARGE SCALE GENOMIC DNA]</scope>
    <source>
        <strain evidence="1 2">P124</strain>
    </source>
</reference>
<comment type="caution">
    <text evidence="1">The sequence shown here is derived from an EMBL/GenBank/DDBJ whole genome shotgun (WGS) entry which is preliminary data.</text>
</comment>
<dbReference type="Proteomes" id="UP001305779">
    <property type="component" value="Unassembled WGS sequence"/>
</dbReference>
<dbReference type="PANTHER" id="PTHR42085">
    <property type="entry name" value="F-BOX DOMAIN-CONTAINING PROTEIN"/>
    <property type="match status" value="1"/>
</dbReference>
<keyword evidence="2" id="KW-1185">Reference proteome</keyword>
<gene>
    <name evidence="1" type="ORF">PRZ48_000532</name>
</gene>
<sequence>MAQSPLLSLPKELREQIYINSFLPLPTTTTKRPHPSEPPLTRVSQVMRRESLPLFYSLTPLHTTSTLDRTSYNKAALRYYPWYHDLPASRFQYLKLFVLEFKFLERYFGEPVTITFEIKLVKGGKGWVIQYYFEEGWLRDPNRRLEPGDCEEVVGVLRGHFEGVLGELVKGEEGVVLDAEGLDRLLEVDTETLP</sequence>
<proteinExistence type="predicted"/>
<evidence type="ECO:0000313" key="1">
    <source>
        <dbReference type="EMBL" id="KAK4506799.1"/>
    </source>
</evidence>
<dbReference type="EMBL" id="JAXOVC010000001">
    <property type="protein sequence ID" value="KAK4506799.1"/>
    <property type="molecule type" value="Genomic_DNA"/>
</dbReference>
<dbReference type="InterPro" id="IPR038883">
    <property type="entry name" value="AN11006-like"/>
</dbReference>
<name>A0ABR0EYR7_ZASCE</name>
<protein>
    <submittedName>
        <fullName evidence="1">Uncharacterized protein</fullName>
    </submittedName>
</protein>
<organism evidence="1 2">
    <name type="scientific">Zasmidium cellare</name>
    <name type="common">Wine cellar mold</name>
    <name type="synonym">Racodium cellare</name>
    <dbReference type="NCBI Taxonomy" id="395010"/>
    <lineage>
        <taxon>Eukaryota</taxon>
        <taxon>Fungi</taxon>
        <taxon>Dikarya</taxon>
        <taxon>Ascomycota</taxon>
        <taxon>Pezizomycotina</taxon>
        <taxon>Dothideomycetes</taxon>
        <taxon>Dothideomycetidae</taxon>
        <taxon>Mycosphaerellales</taxon>
        <taxon>Mycosphaerellaceae</taxon>
        <taxon>Zasmidium</taxon>
    </lineage>
</organism>
<evidence type="ECO:0000313" key="2">
    <source>
        <dbReference type="Proteomes" id="UP001305779"/>
    </source>
</evidence>
<accession>A0ABR0EYR7</accession>